<dbReference type="EMBL" id="JAFIRR010000089">
    <property type="protein sequence ID" value="MCO6417351.1"/>
    <property type="molecule type" value="Genomic_DNA"/>
</dbReference>
<reference evidence="2 3" key="1">
    <citation type="submission" date="2021-12" db="EMBL/GenBank/DDBJ databases">
        <title>Siccirubricoccus leaddurans sp. nov., a high concentration Zn2+ tolerance bacterium.</title>
        <authorList>
            <person name="Cao Y."/>
        </authorList>
    </citation>
    <scope>NUCLEOTIDE SEQUENCE [LARGE SCALE GENOMIC DNA]</scope>
    <source>
        <strain evidence="2 3">KC 17139</strain>
    </source>
</reference>
<evidence type="ECO:0000256" key="1">
    <source>
        <dbReference type="SAM" id="MobiDB-lite"/>
    </source>
</evidence>
<evidence type="ECO:0000313" key="3">
    <source>
        <dbReference type="Proteomes" id="UP001523392"/>
    </source>
</evidence>
<proteinExistence type="predicted"/>
<dbReference type="Proteomes" id="UP001523392">
    <property type="component" value="Unassembled WGS sequence"/>
</dbReference>
<organism evidence="2 3">
    <name type="scientific">Siccirubricoccus soli</name>
    <dbReference type="NCBI Taxonomy" id="2899147"/>
    <lineage>
        <taxon>Bacteria</taxon>
        <taxon>Pseudomonadati</taxon>
        <taxon>Pseudomonadota</taxon>
        <taxon>Alphaproteobacteria</taxon>
        <taxon>Acetobacterales</taxon>
        <taxon>Roseomonadaceae</taxon>
        <taxon>Siccirubricoccus</taxon>
    </lineage>
</organism>
<protein>
    <submittedName>
        <fullName evidence="2">Uncharacterized protein</fullName>
    </submittedName>
</protein>
<keyword evidence="3" id="KW-1185">Reference proteome</keyword>
<accession>A0ABT1D5Z6</accession>
<evidence type="ECO:0000313" key="2">
    <source>
        <dbReference type="EMBL" id="MCO6417351.1"/>
    </source>
</evidence>
<sequence>MADESPASAAPPPARPSMLLIGACSLHELIGNLAGRLHKSQLWRRPTIALMAPALPDSAVGTLAAPPEVERYVRDDLRKVHLAAIAANGSDALVFEFIRDIATGVLRLGESWIANPSELIGLPGGGTIPSDPSGMLRMLGLESAPPMLSFRDDAFLETWREGSGGSARRCWSRGCGAVAGSSSTMRAIPAVPSGSRAPPGGTPGWSPG</sequence>
<gene>
    <name evidence="2" type="ORF">JYK14_14425</name>
</gene>
<feature type="region of interest" description="Disordered" evidence="1">
    <location>
        <begin position="187"/>
        <end position="208"/>
    </location>
</feature>
<comment type="caution">
    <text evidence="2">The sequence shown here is derived from an EMBL/GenBank/DDBJ whole genome shotgun (WGS) entry which is preliminary data.</text>
</comment>
<name>A0ABT1D5Z6_9PROT</name>